<sequence>MILLGSTGSIGCSAIEVAQQLNIPIQTLVAGKNIDLLNQQIKQLQPRFVAIADQKDIDKLNPCGAKVFWGQEGMIEAISASDSSLVLNALVGFAGLEPTLHAISLGKRVALANKESLVSGGWLIDTQAIIPVDSEHFSLWHLCQNHPFKQLYITASGGAFRDTPIQHIPTQNAQNALKHPNWKMGQKITIDSASMANKLFELLEGAYLFHTPHIDALIERQSLIHAMVAFCDGSISLHLAKPDMKLALSYALDPLQAAQRSFIPTLDLQDCPSFRFETIDPQRYPLWQLKTHLLAQPKLGIILNASNEVAVDGFLQGKYNFGKMLDLVLLAFNRFDTLPSLASIQEIKEFDQEIRLYTRSAIATHT</sequence>
<evidence type="ECO:0000256" key="7">
    <source>
        <dbReference type="ARBA" id="ARBA00023229"/>
    </source>
</evidence>
<accession>A0A1B1U7A4</accession>
<keyword evidence="4 9" id="KW-0521">NADP</keyword>
<feature type="binding site" evidence="9">
    <location>
        <position position="133"/>
    </location>
    <ligand>
        <name>Mn(2+)</name>
        <dbReference type="ChEBI" id="CHEBI:29035"/>
    </ligand>
</feature>
<feature type="domain" description="DXP reductoisomerase C-terminal" evidence="12">
    <location>
        <begin position="239"/>
        <end position="355"/>
    </location>
</feature>
<dbReference type="Pfam" id="PF02670">
    <property type="entry name" value="DXP_reductoisom"/>
    <property type="match status" value="1"/>
</dbReference>
<feature type="binding site" evidence="9">
    <location>
        <position position="201"/>
    </location>
    <ligand>
        <name>Mn(2+)</name>
        <dbReference type="ChEBI" id="CHEBI:29035"/>
    </ligand>
</feature>
<feature type="domain" description="1-deoxy-D-xylulose 5-phosphate reductoisomerase C-terminal" evidence="11">
    <location>
        <begin position="129"/>
        <end position="209"/>
    </location>
</feature>
<dbReference type="PANTHER" id="PTHR30525:SF0">
    <property type="entry name" value="1-DEOXY-D-XYLULOSE 5-PHOSPHATE REDUCTOISOMERASE, CHLOROPLASTIC"/>
    <property type="match status" value="1"/>
</dbReference>
<feature type="binding site" evidence="9">
    <location>
        <position position="135"/>
    </location>
    <ligand>
        <name>Mn(2+)</name>
        <dbReference type="ChEBI" id="CHEBI:29035"/>
    </ligand>
</feature>
<dbReference type="Gene3D" id="3.40.50.720">
    <property type="entry name" value="NAD(P)-binding Rossmann-like Domain"/>
    <property type="match status" value="1"/>
</dbReference>
<dbReference type="RefSeq" id="WP_066341611.1">
    <property type="nucleotide sequence ID" value="NZ_CP016503.1"/>
</dbReference>
<comment type="function">
    <text evidence="9">Catalyzes the NADPH-dependent rearrangement and reduction of 1-deoxy-D-xylulose-5-phosphate (DXP) to 2-C-methyl-D-erythritol 4-phosphate (MEP).</text>
</comment>
<comment type="cofactor">
    <cofactor evidence="9">
        <name>Mg(2+)</name>
        <dbReference type="ChEBI" id="CHEBI:18420"/>
    </cofactor>
    <cofactor evidence="9">
        <name>Mn(2+)</name>
        <dbReference type="ChEBI" id="CHEBI:29035"/>
    </cofactor>
</comment>
<dbReference type="NCBIfam" id="TIGR00243">
    <property type="entry name" value="Dxr"/>
    <property type="match status" value="1"/>
</dbReference>
<dbReference type="GO" id="GO:0070402">
    <property type="term" value="F:NADPH binding"/>
    <property type="evidence" value="ECO:0007669"/>
    <property type="project" value="InterPro"/>
</dbReference>
<keyword evidence="14" id="KW-1185">Reference proteome</keyword>
<evidence type="ECO:0000259" key="12">
    <source>
        <dbReference type="Pfam" id="PF13288"/>
    </source>
</evidence>
<dbReference type="Gene3D" id="1.10.1740.10">
    <property type="match status" value="1"/>
</dbReference>
<dbReference type="InterPro" id="IPR003821">
    <property type="entry name" value="DXP_reductoisomerase"/>
</dbReference>
<dbReference type="GO" id="GO:0051484">
    <property type="term" value="P:isopentenyl diphosphate biosynthetic process, methylerythritol 4-phosphate pathway involved in terpenoid biosynthetic process"/>
    <property type="evidence" value="ECO:0007669"/>
    <property type="project" value="TreeGrafter"/>
</dbReference>
<dbReference type="PANTHER" id="PTHR30525">
    <property type="entry name" value="1-DEOXY-D-XYLULOSE 5-PHOSPHATE REDUCTOISOMERASE"/>
    <property type="match status" value="1"/>
</dbReference>
<dbReference type="SUPFAM" id="SSF69055">
    <property type="entry name" value="1-deoxy-D-xylulose-5-phosphate reductoisomerase, C-terminal domain"/>
    <property type="match status" value="1"/>
</dbReference>
<evidence type="ECO:0000256" key="6">
    <source>
        <dbReference type="ARBA" id="ARBA00023211"/>
    </source>
</evidence>
<reference evidence="14" key="1">
    <citation type="submission" date="2016-07" db="EMBL/GenBank/DDBJ databases">
        <authorList>
            <person name="Florea S."/>
            <person name="Webb J.S."/>
            <person name="Jaromczyk J."/>
            <person name="Schardl C.L."/>
        </authorList>
    </citation>
    <scope>NUCLEOTIDE SEQUENCE [LARGE SCALE GENOMIC DNA]</scope>
    <source>
        <strain evidence="14">MIT 01-6242</strain>
    </source>
</reference>
<dbReference type="InterPro" id="IPR036169">
    <property type="entry name" value="DXPR_C_sf"/>
</dbReference>
<evidence type="ECO:0000259" key="10">
    <source>
        <dbReference type="Pfam" id="PF02670"/>
    </source>
</evidence>
<feature type="binding site" evidence="9">
    <location>
        <position position="9"/>
    </location>
    <ligand>
        <name>NADPH</name>
        <dbReference type="ChEBI" id="CHEBI:57783"/>
    </ligand>
</feature>
<dbReference type="InterPro" id="IPR013644">
    <property type="entry name" value="DXP_reductoisomerase_C"/>
</dbReference>
<evidence type="ECO:0000313" key="13">
    <source>
        <dbReference type="EMBL" id="ANV98648.1"/>
    </source>
</evidence>
<dbReference type="EMBL" id="CP016503">
    <property type="protein sequence ID" value="ANV98648.1"/>
    <property type="molecule type" value="Genomic_DNA"/>
</dbReference>
<feature type="binding site" evidence="9">
    <location>
        <position position="201"/>
    </location>
    <ligand>
        <name>1-deoxy-D-xylulose 5-phosphate</name>
        <dbReference type="ChEBI" id="CHEBI:57792"/>
    </ligand>
</feature>
<feature type="binding site" evidence="9">
    <location>
        <position position="114"/>
    </location>
    <ligand>
        <name>1-deoxy-D-xylulose 5-phosphate</name>
        <dbReference type="ChEBI" id="CHEBI:57792"/>
    </ligand>
</feature>
<dbReference type="Pfam" id="PF08436">
    <property type="entry name" value="DXP_redisom_C"/>
    <property type="match status" value="1"/>
</dbReference>
<dbReference type="SUPFAM" id="SSF51735">
    <property type="entry name" value="NAD(P)-binding Rossmann-fold domains"/>
    <property type="match status" value="1"/>
</dbReference>
<dbReference type="Proteomes" id="UP000092884">
    <property type="component" value="Chromosome"/>
</dbReference>
<dbReference type="UniPathway" id="UPA00056">
    <property type="reaction ID" value="UER00092"/>
</dbReference>
<dbReference type="Pfam" id="PF13288">
    <property type="entry name" value="DXPR_C"/>
    <property type="match status" value="1"/>
</dbReference>
<dbReference type="AlphaFoldDB" id="A0A1B1U7A4"/>
<feature type="binding site" evidence="9">
    <location>
        <position position="185"/>
    </location>
    <ligand>
        <name>NADPH</name>
        <dbReference type="ChEBI" id="CHEBI:57783"/>
    </ligand>
</feature>
<dbReference type="InterPro" id="IPR013512">
    <property type="entry name" value="DXP_reductoisomerase_N"/>
</dbReference>
<dbReference type="GO" id="GO:0030145">
    <property type="term" value="F:manganese ion binding"/>
    <property type="evidence" value="ECO:0007669"/>
    <property type="project" value="TreeGrafter"/>
</dbReference>
<evidence type="ECO:0000256" key="8">
    <source>
        <dbReference type="ARBA" id="ARBA00048543"/>
    </source>
</evidence>
<feature type="binding site" evidence="9">
    <location>
        <position position="113"/>
    </location>
    <ligand>
        <name>NADPH</name>
        <dbReference type="ChEBI" id="CHEBI:57783"/>
    </ligand>
</feature>
<dbReference type="InterPro" id="IPR026877">
    <property type="entry name" value="DXPR_C"/>
</dbReference>
<protein>
    <recommendedName>
        <fullName evidence="9">1-deoxy-D-xylulose 5-phosphate reductoisomerase</fullName>
        <shortName evidence="9">DXP reductoisomerase</shortName>
        <ecNumber evidence="9">1.1.1.267</ecNumber>
    </recommendedName>
    <alternativeName>
        <fullName evidence="9">1-deoxyxylulose-5-phosphate reductoisomerase</fullName>
    </alternativeName>
    <alternativeName>
        <fullName evidence="9">2-C-methyl-D-erythritol 4-phosphate synthase</fullName>
    </alternativeName>
</protein>
<evidence type="ECO:0000256" key="1">
    <source>
        <dbReference type="ARBA" id="ARBA00005094"/>
    </source>
</evidence>
<dbReference type="OrthoDB" id="9806546at2"/>
<keyword evidence="13" id="KW-0413">Isomerase</keyword>
<dbReference type="SUPFAM" id="SSF55347">
    <property type="entry name" value="Glyceraldehyde-3-phosphate dehydrogenase-like, C-terminal domain"/>
    <property type="match status" value="1"/>
</dbReference>
<feature type="binding site" evidence="9">
    <location>
        <position position="192"/>
    </location>
    <ligand>
        <name>1-deoxy-D-xylulose 5-phosphate</name>
        <dbReference type="ChEBI" id="CHEBI:57792"/>
    </ligand>
</feature>
<comment type="similarity">
    <text evidence="2 9">Belongs to the DXR family.</text>
</comment>
<dbReference type="KEGG" id="het:BBW65_07480"/>
<feature type="binding site" evidence="9">
    <location>
        <position position="33"/>
    </location>
    <ligand>
        <name>NADPH</name>
        <dbReference type="ChEBI" id="CHEBI:57783"/>
    </ligand>
</feature>
<evidence type="ECO:0000256" key="9">
    <source>
        <dbReference type="HAMAP-Rule" id="MF_00183"/>
    </source>
</evidence>
<evidence type="ECO:0000256" key="5">
    <source>
        <dbReference type="ARBA" id="ARBA00023002"/>
    </source>
</evidence>
<feature type="binding site" evidence="9">
    <location>
        <position position="197"/>
    </location>
    <ligand>
        <name>1-deoxy-D-xylulose 5-phosphate</name>
        <dbReference type="ChEBI" id="CHEBI:57792"/>
    </ligand>
</feature>
<keyword evidence="3 9" id="KW-0479">Metal-binding</keyword>
<gene>
    <name evidence="9" type="primary">dxr</name>
    <name evidence="13" type="ORF">BBW65_07480</name>
</gene>
<feature type="domain" description="1-deoxy-D-xylulose 5-phosphate reductoisomerase N-terminal" evidence="10">
    <location>
        <begin position="1"/>
        <end position="121"/>
    </location>
</feature>
<feature type="binding site" evidence="9">
    <location>
        <position position="179"/>
    </location>
    <ligand>
        <name>1-deoxy-D-xylulose 5-phosphate</name>
        <dbReference type="ChEBI" id="CHEBI:57792"/>
    </ligand>
</feature>
<name>A0A1B1U7A4_9HELI</name>
<feature type="binding site" evidence="9">
    <location>
        <position position="8"/>
    </location>
    <ligand>
        <name>NADPH</name>
        <dbReference type="ChEBI" id="CHEBI:57783"/>
    </ligand>
</feature>
<feature type="binding site" evidence="9">
    <location>
        <position position="10"/>
    </location>
    <ligand>
        <name>NADPH</name>
        <dbReference type="ChEBI" id="CHEBI:57783"/>
    </ligand>
</feature>
<organism evidence="13 14">
    <name type="scientific">Helicobacter enhydrae</name>
    <dbReference type="NCBI Taxonomy" id="222136"/>
    <lineage>
        <taxon>Bacteria</taxon>
        <taxon>Pseudomonadati</taxon>
        <taxon>Campylobacterota</taxon>
        <taxon>Epsilonproteobacteria</taxon>
        <taxon>Campylobacterales</taxon>
        <taxon>Helicobacteraceae</taxon>
        <taxon>Helicobacter</taxon>
    </lineage>
</organism>
<feature type="binding site" evidence="9">
    <location>
        <position position="32"/>
    </location>
    <ligand>
        <name>NADPH</name>
        <dbReference type="ChEBI" id="CHEBI:57783"/>
    </ligand>
</feature>
<dbReference type="PIRSF" id="PIRSF006205">
    <property type="entry name" value="Dxp_reductismrs"/>
    <property type="match status" value="1"/>
</dbReference>
<evidence type="ECO:0000256" key="4">
    <source>
        <dbReference type="ARBA" id="ARBA00022857"/>
    </source>
</evidence>
<feature type="binding site" evidence="9">
    <location>
        <position position="115"/>
    </location>
    <ligand>
        <name>NADPH</name>
        <dbReference type="ChEBI" id="CHEBI:57783"/>
    </ligand>
</feature>
<feature type="binding site" evidence="9">
    <location>
        <position position="31"/>
    </location>
    <ligand>
        <name>NADPH</name>
        <dbReference type="ChEBI" id="CHEBI:57783"/>
    </ligand>
</feature>
<dbReference type="GO" id="GO:0030604">
    <property type="term" value="F:1-deoxy-D-xylulose-5-phosphate reductoisomerase activity"/>
    <property type="evidence" value="ECO:0007669"/>
    <property type="project" value="UniProtKB-UniRule"/>
</dbReference>
<keyword evidence="5 9" id="KW-0560">Oxidoreductase</keyword>
<proteinExistence type="inferred from homology"/>
<dbReference type="InterPro" id="IPR036291">
    <property type="entry name" value="NAD(P)-bd_dom_sf"/>
</dbReference>
<feature type="binding site" evidence="9">
    <location>
        <position position="156"/>
    </location>
    <ligand>
        <name>1-deoxy-D-xylulose 5-phosphate</name>
        <dbReference type="ChEBI" id="CHEBI:57792"/>
    </ligand>
</feature>
<dbReference type="STRING" id="222136.BBW65_07480"/>
<evidence type="ECO:0000256" key="2">
    <source>
        <dbReference type="ARBA" id="ARBA00006825"/>
    </source>
</evidence>
<keyword evidence="6 9" id="KW-0464">Manganese</keyword>
<feature type="binding site" evidence="9">
    <location>
        <position position="198"/>
    </location>
    <ligand>
        <name>1-deoxy-D-xylulose 5-phosphate</name>
        <dbReference type="ChEBI" id="CHEBI:57792"/>
    </ligand>
</feature>
<evidence type="ECO:0000313" key="14">
    <source>
        <dbReference type="Proteomes" id="UP000092884"/>
    </source>
</evidence>
<feature type="binding site" evidence="9">
    <location>
        <position position="134"/>
    </location>
    <ligand>
        <name>1-deoxy-D-xylulose 5-phosphate</name>
        <dbReference type="ChEBI" id="CHEBI:57792"/>
    </ligand>
</feature>
<keyword evidence="9" id="KW-0460">Magnesium</keyword>
<feature type="binding site" evidence="9">
    <location>
        <position position="7"/>
    </location>
    <ligand>
        <name>NADPH</name>
        <dbReference type="ChEBI" id="CHEBI:57783"/>
    </ligand>
</feature>
<comment type="catalytic activity">
    <reaction evidence="8">
        <text>2-C-methyl-D-erythritol 4-phosphate + NADP(+) = 1-deoxy-D-xylulose 5-phosphate + NADPH + H(+)</text>
        <dbReference type="Rhea" id="RHEA:13717"/>
        <dbReference type="ChEBI" id="CHEBI:15378"/>
        <dbReference type="ChEBI" id="CHEBI:57783"/>
        <dbReference type="ChEBI" id="CHEBI:57792"/>
        <dbReference type="ChEBI" id="CHEBI:58262"/>
        <dbReference type="ChEBI" id="CHEBI:58349"/>
        <dbReference type="EC" id="1.1.1.267"/>
    </reaction>
    <physiologicalReaction direction="right-to-left" evidence="8">
        <dbReference type="Rhea" id="RHEA:13719"/>
    </physiologicalReaction>
</comment>
<keyword evidence="7 9" id="KW-0414">Isoprene biosynthesis</keyword>
<dbReference type="HAMAP" id="MF_00183">
    <property type="entry name" value="DXP_reductoisom"/>
    <property type="match status" value="1"/>
</dbReference>
<feature type="binding site" evidence="9">
    <location>
        <position position="135"/>
    </location>
    <ligand>
        <name>1-deoxy-D-xylulose 5-phosphate</name>
        <dbReference type="ChEBI" id="CHEBI:57792"/>
    </ligand>
</feature>
<evidence type="ECO:0000259" key="11">
    <source>
        <dbReference type="Pfam" id="PF08436"/>
    </source>
</evidence>
<comment type="pathway">
    <text evidence="1 9">Isoprenoid biosynthesis; isopentenyl diphosphate biosynthesis via DXP pathway; isopentenyl diphosphate from 1-deoxy-D-xylulose 5-phosphate: step 1/6.</text>
</comment>
<evidence type="ECO:0000256" key="3">
    <source>
        <dbReference type="ARBA" id="ARBA00022723"/>
    </source>
</evidence>
<dbReference type="GO" id="GO:0016853">
    <property type="term" value="F:isomerase activity"/>
    <property type="evidence" value="ECO:0007669"/>
    <property type="project" value="UniProtKB-KW"/>
</dbReference>
<dbReference type="EC" id="1.1.1.267" evidence="9"/>